<proteinExistence type="predicted"/>
<keyword evidence="3" id="KW-0548">Nucleotidyltransferase</keyword>
<keyword evidence="3" id="KW-0808">Transferase</keyword>
<evidence type="ECO:0000313" key="4">
    <source>
        <dbReference type="Proteomes" id="UP001595776"/>
    </source>
</evidence>
<organism evidence="3 4">
    <name type="scientific">Kordiimonas lipolytica</name>
    <dbReference type="NCBI Taxonomy" id="1662421"/>
    <lineage>
        <taxon>Bacteria</taxon>
        <taxon>Pseudomonadati</taxon>
        <taxon>Pseudomonadota</taxon>
        <taxon>Alphaproteobacteria</taxon>
        <taxon>Kordiimonadales</taxon>
        <taxon>Kordiimonadaceae</taxon>
        <taxon>Kordiimonas</taxon>
    </lineage>
</organism>
<evidence type="ECO:0000259" key="1">
    <source>
        <dbReference type="Pfam" id="PF00899"/>
    </source>
</evidence>
<dbReference type="SUPFAM" id="SSF69572">
    <property type="entry name" value="Activating enzymes of the ubiquitin-like proteins"/>
    <property type="match status" value="1"/>
</dbReference>
<dbReference type="InterPro" id="IPR032701">
    <property type="entry name" value="Prok-E2_B_dom"/>
</dbReference>
<dbReference type="Gene3D" id="3.40.50.720">
    <property type="entry name" value="NAD(P)-binding Rossmann-like Domain"/>
    <property type="match status" value="1"/>
</dbReference>
<accession>A0ABV8UFV6</accession>
<evidence type="ECO:0000313" key="3">
    <source>
        <dbReference type="EMBL" id="MFC4349602.1"/>
    </source>
</evidence>
<feature type="domain" description="Prokaryotic E2 family B" evidence="2">
    <location>
        <begin position="24"/>
        <end position="119"/>
    </location>
</feature>
<dbReference type="Pfam" id="PF14461">
    <property type="entry name" value="Prok-E2_B"/>
    <property type="match status" value="1"/>
</dbReference>
<dbReference type="InterPro" id="IPR000594">
    <property type="entry name" value="ThiF_NAD_FAD-bd"/>
</dbReference>
<dbReference type="GO" id="GO:0016779">
    <property type="term" value="F:nucleotidyltransferase activity"/>
    <property type="evidence" value="ECO:0007669"/>
    <property type="project" value="UniProtKB-KW"/>
</dbReference>
<gene>
    <name evidence="3" type="ORF">ACFO5Q_17260</name>
</gene>
<dbReference type="PANTHER" id="PTHR43267">
    <property type="entry name" value="TRNA THREONYLCARBAMOYLADENOSINE DEHYDRATASE"/>
    <property type="match status" value="1"/>
</dbReference>
<protein>
    <submittedName>
        <fullName evidence="3">ThiF family adenylyltransferase</fullName>
    </submittedName>
</protein>
<feature type="domain" description="THIF-type NAD/FAD binding fold" evidence="1">
    <location>
        <begin position="297"/>
        <end position="522"/>
    </location>
</feature>
<evidence type="ECO:0000259" key="2">
    <source>
        <dbReference type="Pfam" id="PF14461"/>
    </source>
</evidence>
<dbReference type="PANTHER" id="PTHR43267:SF1">
    <property type="entry name" value="TRNA THREONYLCARBAMOYLADENOSINE DEHYDRATASE"/>
    <property type="match status" value="1"/>
</dbReference>
<keyword evidence="4" id="KW-1185">Reference proteome</keyword>
<dbReference type="RefSeq" id="WP_197421050.1">
    <property type="nucleotide sequence ID" value="NZ_JBHSCR010000034.1"/>
</dbReference>
<reference evidence="4" key="1">
    <citation type="journal article" date="2019" name="Int. J. Syst. Evol. Microbiol.">
        <title>The Global Catalogue of Microorganisms (GCM) 10K type strain sequencing project: providing services to taxonomists for standard genome sequencing and annotation.</title>
        <authorList>
            <consortium name="The Broad Institute Genomics Platform"/>
            <consortium name="The Broad Institute Genome Sequencing Center for Infectious Disease"/>
            <person name="Wu L."/>
            <person name="Ma J."/>
        </authorList>
    </citation>
    <scope>NUCLEOTIDE SEQUENCE [LARGE SCALE GENOMIC DNA]</scope>
    <source>
        <strain evidence="4">CGMCC 1.15304</strain>
    </source>
</reference>
<sequence>METKGYKVDRSFQDFGTRFSGTESLQGKELRVDIVIRDDGFVERPKFYLPTFGNAVGILPHLDSYNNFCYSAPETLILDATRPGEAILLCRQIFLKELDKALSGRCSDEILDEFRFYWRGRSIATDIDSTYEGATSLHRWINEEYMVSLLTNNDRLKEFFANQHPREQGFKDYTTPAHVLKYSESAPFLKFQPDFRFLSDYLSWLKGFGGKLDDRVLEQMTSELGRSCPVFLNGTLGMYGLWPQGLPFKRKKGNEFKKPAVQKAAYQMFGSKIEVKRFFGRDIGDRYVYGRSLVRRATLEDKRICILGCGTIGSHLAKFSAQSGAGSGKNAELKLVDNQLHEPGNIGRHLLGHTALGISKSVALAKLLQGTYPGKNIQAVDRNAAEVFNGLGGYDLIIDATGDSTFSNGLNLFRKSQDQYPPVLFVWLEGLGAATQALLTLDNELACYRCLEPDFGERPRYSPLKAHKETYFESATCSDGAYIPYSVASSVMAAGLALEMMLDWAAGRPGKSLRTRLVDTDPQITKTVKDTSPSKHIRCPVCFPTS</sequence>
<name>A0ABV8UFV6_9PROT</name>
<dbReference type="Pfam" id="PF00899">
    <property type="entry name" value="ThiF"/>
    <property type="match status" value="1"/>
</dbReference>
<comment type="caution">
    <text evidence="3">The sequence shown here is derived from an EMBL/GenBank/DDBJ whole genome shotgun (WGS) entry which is preliminary data.</text>
</comment>
<dbReference type="Proteomes" id="UP001595776">
    <property type="component" value="Unassembled WGS sequence"/>
</dbReference>
<dbReference type="EMBL" id="JBHSCR010000034">
    <property type="protein sequence ID" value="MFC4349602.1"/>
    <property type="molecule type" value="Genomic_DNA"/>
</dbReference>
<dbReference type="InterPro" id="IPR045886">
    <property type="entry name" value="ThiF/MoeB/HesA"/>
</dbReference>
<dbReference type="InterPro" id="IPR035985">
    <property type="entry name" value="Ubiquitin-activating_enz"/>
</dbReference>